<accession>A0AC59Z5Y3</accession>
<gene>
    <name evidence="1" type="ORF">MRATA1EN22A_LOCUS14435</name>
</gene>
<reference evidence="1" key="1">
    <citation type="submission" date="2023-05" db="EMBL/GenBank/DDBJ databases">
        <authorList>
            <consortium name="ELIXIR-Norway"/>
        </authorList>
    </citation>
    <scope>NUCLEOTIDE SEQUENCE</scope>
</reference>
<dbReference type="Proteomes" id="UP001162501">
    <property type="component" value="Chromosome 24"/>
</dbReference>
<dbReference type="EMBL" id="OX596108">
    <property type="protein sequence ID" value="CAN0255875.1"/>
    <property type="molecule type" value="Genomic_DNA"/>
</dbReference>
<sequence length="111" mass="12741">MSLHNRWPKYWSLSFSISPSNEYSGLISFRIDWVDLLAVQGTLKTLLQHHHSKASIFRRSAFFTVQMSHPYMTTGKTIALTIRTFVSKVMSLLFNALSSFVKFFFQGATSI</sequence>
<evidence type="ECO:0000313" key="1">
    <source>
        <dbReference type="EMBL" id="CAN0255875.1"/>
    </source>
</evidence>
<reference evidence="1" key="2">
    <citation type="submission" date="2025-03" db="EMBL/GenBank/DDBJ databases">
        <authorList>
            <consortium name="ELIXIR-Norway"/>
            <consortium name="Elixir Norway"/>
        </authorList>
    </citation>
    <scope>NUCLEOTIDE SEQUENCE</scope>
</reference>
<proteinExistence type="predicted"/>
<organism evidence="1 2">
    <name type="scientific">Rangifer tarandus platyrhynchus</name>
    <name type="common">Svalbard reindeer</name>
    <dbReference type="NCBI Taxonomy" id="3082113"/>
    <lineage>
        <taxon>Eukaryota</taxon>
        <taxon>Metazoa</taxon>
        <taxon>Chordata</taxon>
        <taxon>Craniata</taxon>
        <taxon>Vertebrata</taxon>
        <taxon>Euteleostomi</taxon>
        <taxon>Mammalia</taxon>
        <taxon>Eutheria</taxon>
        <taxon>Laurasiatheria</taxon>
        <taxon>Artiodactyla</taxon>
        <taxon>Ruminantia</taxon>
        <taxon>Pecora</taxon>
        <taxon>Cervidae</taxon>
        <taxon>Odocoileinae</taxon>
        <taxon>Rangifer</taxon>
    </lineage>
</organism>
<protein>
    <submittedName>
        <fullName evidence="1">Uncharacterized protein</fullName>
    </submittedName>
</protein>
<evidence type="ECO:0000313" key="2">
    <source>
        <dbReference type="Proteomes" id="UP001162501"/>
    </source>
</evidence>
<name>A0AC59Z5Y3_RANTA</name>